<dbReference type="InterPro" id="IPR016164">
    <property type="entry name" value="FAD-linked_Oxase-like_C"/>
</dbReference>
<dbReference type="InterPro" id="IPR036318">
    <property type="entry name" value="FAD-bd_PCMH-like_sf"/>
</dbReference>
<evidence type="ECO:0000313" key="5">
    <source>
        <dbReference type="Proteomes" id="UP000317243"/>
    </source>
</evidence>
<proteinExistence type="predicted"/>
<keyword evidence="4" id="KW-0560">Oxidoreductase</keyword>
<dbReference type="PANTHER" id="PTHR11748:SF103">
    <property type="entry name" value="GLYCOLATE OXIDASE SUBUNIT GLCE"/>
    <property type="match status" value="1"/>
</dbReference>
<dbReference type="GO" id="GO:0071949">
    <property type="term" value="F:FAD binding"/>
    <property type="evidence" value="ECO:0007669"/>
    <property type="project" value="InterPro"/>
</dbReference>
<dbReference type="Proteomes" id="UP000317243">
    <property type="component" value="Unassembled WGS sequence"/>
</dbReference>
<dbReference type="InterPro" id="IPR016169">
    <property type="entry name" value="FAD-bd_PCMH_sub2"/>
</dbReference>
<keyword evidence="2" id="KW-0274">FAD</keyword>
<comment type="caution">
    <text evidence="4">The sequence shown here is derived from an EMBL/GenBank/DDBJ whole genome shotgun (WGS) entry which is preliminary data.</text>
</comment>
<dbReference type="AlphaFoldDB" id="A0A5C5X303"/>
<evidence type="ECO:0000313" key="4">
    <source>
        <dbReference type="EMBL" id="TWT56989.1"/>
    </source>
</evidence>
<organism evidence="4 5">
    <name type="scientific">Thalassoglobus neptunius</name>
    <dbReference type="NCBI Taxonomy" id="1938619"/>
    <lineage>
        <taxon>Bacteria</taxon>
        <taxon>Pseudomonadati</taxon>
        <taxon>Planctomycetota</taxon>
        <taxon>Planctomycetia</taxon>
        <taxon>Planctomycetales</taxon>
        <taxon>Planctomycetaceae</taxon>
        <taxon>Thalassoglobus</taxon>
    </lineage>
</organism>
<sequence>MSDSEWTPTTVAELSRLIGENARADRCPIVPVGGRTALGIGGRIVTEPQYLSTIELNQVLDYPARDMTVTVESGIRMDRLQEVLREQNQTLPIETAHSSRATLGGAVASNACGPSRFGNGTFRDYVIGISAVDGRGRLFSAGGRVVKNVAGYDLGKLLVGSLGTLAVITSVTLKLRPLPEQKRFVIAAVSPGTIEPVLAQLNKSATRPVVLDVLNAKCAWQIQREFPRELPEGVSLVWLGYEGAESEINWQIETVRNELNNFSPIEVIVPEEDEVEKMWTALVEFQTTSDDPATFQAQLLPSRCEMFLDLCTKHNVAAQVHAGDGVVIGHLSDEHSSLDAAKNVVTALRRFAEDSSGALTILSCDPDWKQELSVFGRLPASWKLMEEIKKKLDPDSVFSPGRLFDHETNHAQKN</sequence>
<dbReference type="SUPFAM" id="SSF56176">
    <property type="entry name" value="FAD-binding/transporter-associated domain-like"/>
    <property type="match status" value="1"/>
</dbReference>
<dbReference type="InterPro" id="IPR016166">
    <property type="entry name" value="FAD-bd_PCMH"/>
</dbReference>
<gene>
    <name evidence="4" type="ORF">KOR42_03450</name>
</gene>
<dbReference type="Pfam" id="PF01565">
    <property type="entry name" value="FAD_binding_4"/>
    <property type="match status" value="1"/>
</dbReference>
<name>A0A5C5X303_9PLAN</name>
<keyword evidence="1" id="KW-0285">Flavoprotein</keyword>
<dbReference type="PROSITE" id="PS51387">
    <property type="entry name" value="FAD_PCMH"/>
    <property type="match status" value="1"/>
</dbReference>
<accession>A0A5C5X303</accession>
<evidence type="ECO:0000259" key="3">
    <source>
        <dbReference type="PROSITE" id="PS51387"/>
    </source>
</evidence>
<dbReference type="GO" id="GO:0016491">
    <property type="term" value="F:oxidoreductase activity"/>
    <property type="evidence" value="ECO:0007669"/>
    <property type="project" value="UniProtKB-KW"/>
</dbReference>
<evidence type="ECO:0000256" key="2">
    <source>
        <dbReference type="ARBA" id="ARBA00022827"/>
    </source>
</evidence>
<dbReference type="SUPFAM" id="SSF55103">
    <property type="entry name" value="FAD-linked oxidases, C-terminal domain"/>
    <property type="match status" value="1"/>
</dbReference>
<feature type="domain" description="FAD-binding PCMH-type" evidence="3">
    <location>
        <begin position="1"/>
        <end position="178"/>
    </location>
</feature>
<reference evidence="4 5" key="1">
    <citation type="submission" date="2019-02" db="EMBL/GenBank/DDBJ databases">
        <title>Deep-cultivation of Planctomycetes and their phenomic and genomic characterization uncovers novel biology.</title>
        <authorList>
            <person name="Wiegand S."/>
            <person name="Jogler M."/>
            <person name="Boedeker C."/>
            <person name="Pinto D."/>
            <person name="Vollmers J."/>
            <person name="Rivas-Marin E."/>
            <person name="Kohn T."/>
            <person name="Peeters S.H."/>
            <person name="Heuer A."/>
            <person name="Rast P."/>
            <person name="Oberbeckmann S."/>
            <person name="Bunk B."/>
            <person name="Jeske O."/>
            <person name="Meyerdierks A."/>
            <person name="Storesund J.E."/>
            <person name="Kallscheuer N."/>
            <person name="Luecker S."/>
            <person name="Lage O.M."/>
            <person name="Pohl T."/>
            <person name="Merkel B.J."/>
            <person name="Hornburger P."/>
            <person name="Mueller R.-W."/>
            <person name="Bruemmer F."/>
            <person name="Labrenz M."/>
            <person name="Spormann A.M."/>
            <person name="Op Den Camp H."/>
            <person name="Overmann J."/>
            <person name="Amann R."/>
            <person name="Jetten M.S.M."/>
            <person name="Mascher T."/>
            <person name="Medema M.H."/>
            <person name="Devos D.P."/>
            <person name="Kaster A.-K."/>
            <person name="Ovreas L."/>
            <person name="Rohde M."/>
            <person name="Galperin M.Y."/>
            <person name="Jogler C."/>
        </authorList>
    </citation>
    <scope>NUCLEOTIDE SEQUENCE [LARGE SCALE GENOMIC DNA]</scope>
    <source>
        <strain evidence="4 5">KOR42</strain>
    </source>
</reference>
<protein>
    <submittedName>
        <fullName evidence="4">Putative FAD-linked oxidoreductase</fullName>
        <ecNumber evidence="4">1.-.-.-</ecNumber>
    </submittedName>
</protein>
<dbReference type="PANTHER" id="PTHR11748">
    <property type="entry name" value="D-LACTATE DEHYDROGENASE"/>
    <property type="match status" value="1"/>
</dbReference>
<dbReference type="RefSeq" id="WP_197440774.1">
    <property type="nucleotide sequence ID" value="NZ_SIHI01000001.1"/>
</dbReference>
<dbReference type="EMBL" id="SIHI01000001">
    <property type="protein sequence ID" value="TWT56989.1"/>
    <property type="molecule type" value="Genomic_DNA"/>
</dbReference>
<dbReference type="EC" id="1.-.-.-" evidence="4"/>
<dbReference type="Gene3D" id="3.30.465.10">
    <property type="match status" value="1"/>
</dbReference>
<dbReference type="InterPro" id="IPR006094">
    <property type="entry name" value="Oxid_FAD_bind_N"/>
</dbReference>
<evidence type="ECO:0000256" key="1">
    <source>
        <dbReference type="ARBA" id="ARBA00022630"/>
    </source>
</evidence>
<keyword evidence="5" id="KW-1185">Reference proteome</keyword>